<evidence type="ECO:0000256" key="1">
    <source>
        <dbReference type="ARBA" id="ARBA00023125"/>
    </source>
</evidence>
<dbReference type="GO" id="GO:0003677">
    <property type="term" value="F:DNA binding"/>
    <property type="evidence" value="ECO:0007669"/>
    <property type="project" value="UniProtKB-KW"/>
</dbReference>
<feature type="domain" description="HTH cro/C1-type" evidence="2">
    <location>
        <begin position="149"/>
        <end position="203"/>
    </location>
</feature>
<comment type="caution">
    <text evidence="3">The sequence shown here is derived from an EMBL/GenBank/DDBJ whole genome shotgun (WGS) entry which is preliminary data.</text>
</comment>
<dbReference type="SUPFAM" id="SSF47413">
    <property type="entry name" value="lambda repressor-like DNA-binding domains"/>
    <property type="match status" value="1"/>
</dbReference>
<organism evidence="3 4">
    <name type="scientific">Tsuneonella suprasediminis</name>
    <dbReference type="NCBI Taxonomy" id="2306996"/>
    <lineage>
        <taxon>Bacteria</taxon>
        <taxon>Pseudomonadati</taxon>
        <taxon>Pseudomonadota</taxon>
        <taxon>Alphaproteobacteria</taxon>
        <taxon>Sphingomonadales</taxon>
        <taxon>Erythrobacteraceae</taxon>
        <taxon>Tsuneonella</taxon>
    </lineage>
</organism>
<dbReference type="PANTHER" id="PTHR46558">
    <property type="entry name" value="TRACRIPTIONAL REGULATORY PROTEIN-RELATED-RELATED"/>
    <property type="match status" value="1"/>
</dbReference>
<keyword evidence="4" id="KW-1185">Reference proteome</keyword>
<dbReference type="InterPro" id="IPR010982">
    <property type="entry name" value="Lambda_DNA-bd_dom_sf"/>
</dbReference>
<reference evidence="3 4" key="1">
    <citation type="submission" date="2018-09" db="EMBL/GenBank/DDBJ databases">
        <title>Altererythrobacter sp.Ery1 and Ery12, the genome sequencing of novel strains in genus Alterythrobacter.</title>
        <authorList>
            <person name="Cheng H."/>
            <person name="Wu Y.-H."/>
            <person name="Fang C."/>
            <person name="Xu X.-W."/>
        </authorList>
    </citation>
    <scope>NUCLEOTIDE SEQUENCE [LARGE SCALE GENOMIC DNA]</scope>
    <source>
        <strain evidence="3 4">Ery12</strain>
    </source>
</reference>
<evidence type="ECO:0000313" key="3">
    <source>
        <dbReference type="EMBL" id="RJX66904.1"/>
    </source>
</evidence>
<keyword evidence="1" id="KW-0238">DNA-binding</keyword>
<dbReference type="Proteomes" id="UP000284322">
    <property type="component" value="Unassembled WGS sequence"/>
</dbReference>
<protein>
    <submittedName>
        <fullName evidence="3">XRE family transcriptional regulator</fullName>
    </submittedName>
</protein>
<dbReference type="Pfam" id="PF13560">
    <property type="entry name" value="HTH_31"/>
    <property type="match status" value="1"/>
</dbReference>
<gene>
    <name evidence="3" type="ORF">D6858_11155</name>
</gene>
<dbReference type="PROSITE" id="PS50943">
    <property type="entry name" value="HTH_CROC1"/>
    <property type="match status" value="1"/>
</dbReference>
<proteinExistence type="predicted"/>
<dbReference type="PANTHER" id="PTHR46558:SF11">
    <property type="entry name" value="HTH-TYPE TRANSCRIPTIONAL REGULATOR XRE"/>
    <property type="match status" value="1"/>
</dbReference>
<name>A0A419R0C9_9SPHN</name>
<dbReference type="OrthoDB" id="7427676at2"/>
<accession>A0A419R0C9</accession>
<dbReference type="SMART" id="SM00530">
    <property type="entry name" value="HTH_XRE"/>
    <property type="match status" value="1"/>
</dbReference>
<dbReference type="Gene3D" id="1.10.260.40">
    <property type="entry name" value="lambda repressor-like DNA-binding domains"/>
    <property type="match status" value="1"/>
</dbReference>
<sequence>MDYPIHTAVNKWWDAPEMDKSNAREWDKDVRNNCGQTEVCRPLVFHANENWQGEGSECCAVRSISQTAIILETQDKMVQGETIDLCLVDDVVHRAKVVWVNGLMHGCEFDHPLSDTEFQRLPNTFRLGGTALKNEQIDVSHKETFGERLRRLRTDRAMSQSHLARQLGVSKVTVWNWEKDSSVPRSQSLEQLAEIFKCSVRELLFGNDASLFPDDGERGSLREALEFYKTKIAAVAGVSTEDVAITISFGN</sequence>
<evidence type="ECO:0000313" key="4">
    <source>
        <dbReference type="Proteomes" id="UP000284322"/>
    </source>
</evidence>
<dbReference type="AlphaFoldDB" id="A0A419R0C9"/>
<dbReference type="CDD" id="cd00093">
    <property type="entry name" value="HTH_XRE"/>
    <property type="match status" value="1"/>
</dbReference>
<dbReference type="InterPro" id="IPR001387">
    <property type="entry name" value="Cro/C1-type_HTH"/>
</dbReference>
<dbReference type="EMBL" id="RAHJ01000019">
    <property type="protein sequence ID" value="RJX66904.1"/>
    <property type="molecule type" value="Genomic_DNA"/>
</dbReference>
<evidence type="ECO:0000259" key="2">
    <source>
        <dbReference type="PROSITE" id="PS50943"/>
    </source>
</evidence>